<evidence type="ECO:0000256" key="2">
    <source>
        <dbReference type="ARBA" id="ARBA00022723"/>
    </source>
</evidence>
<proteinExistence type="predicted"/>
<evidence type="ECO:0000256" key="4">
    <source>
        <dbReference type="ARBA" id="ARBA00023239"/>
    </source>
</evidence>
<dbReference type="InterPro" id="IPR007115">
    <property type="entry name" value="6-PTP_synth/QueD"/>
</dbReference>
<name>A0A0F9FJF8_9ZZZZ</name>
<sequence length="195" mass="22463">MVYTISREIGIDAGHRVPTHGSKCKNLHGHRYTIQAICESEDLHEEGEQKDMTLDFGFLKQEMMDVIDLCCDHGVMLWSGDPLLEVLIPNEEQCNKVADFVHQNGWCDVSREWTLSGIGKLYVISVIPTAEALAKHWFERLEKRVAERSNNLAWLAKVQVWETPNCWAAYEKALEPSVLRELLEEERRGEEGLRR</sequence>
<evidence type="ECO:0000313" key="5">
    <source>
        <dbReference type="EMBL" id="KKL86524.1"/>
    </source>
</evidence>
<reference evidence="5" key="1">
    <citation type="journal article" date="2015" name="Nature">
        <title>Complex archaea that bridge the gap between prokaryotes and eukaryotes.</title>
        <authorList>
            <person name="Spang A."/>
            <person name="Saw J.H."/>
            <person name="Jorgensen S.L."/>
            <person name="Zaremba-Niedzwiedzka K."/>
            <person name="Martijn J."/>
            <person name="Lind A.E."/>
            <person name="van Eijk R."/>
            <person name="Schleper C."/>
            <person name="Guy L."/>
            <person name="Ettema T.J."/>
        </authorList>
    </citation>
    <scope>NUCLEOTIDE SEQUENCE</scope>
</reference>
<accession>A0A0F9FJF8</accession>
<keyword evidence="2" id="KW-0479">Metal-binding</keyword>
<dbReference type="GO" id="GO:0016829">
    <property type="term" value="F:lyase activity"/>
    <property type="evidence" value="ECO:0007669"/>
    <property type="project" value="UniProtKB-KW"/>
</dbReference>
<dbReference type="SUPFAM" id="SSF55620">
    <property type="entry name" value="Tetrahydrobiopterin biosynthesis enzymes-like"/>
    <property type="match status" value="1"/>
</dbReference>
<dbReference type="EMBL" id="LAZR01021089">
    <property type="protein sequence ID" value="KKL86524.1"/>
    <property type="molecule type" value="Genomic_DNA"/>
</dbReference>
<keyword evidence="4" id="KW-0456">Lyase</keyword>
<dbReference type="InterPro" id="IPR038418">
    <property type="entry name" value="6-PTP_synth/QueD_sf"/>
</dbReference>
<protein>
    <recommendedName>
        <fullName evidence="6">6-carboxy-5,6,7,8-tetrahydropterin synthase</fullName>
    </recommendedName>
</protein>
<dbReference type="Pfam" id="PF01242">
    <property type="entry name" value="PTPS"/>
    <property type="match status" value="1"/>
</dbReference>
<dbReference type="AlphaFoldDB" id="A0A0F9FJF8"/>
<evidence type="ECO:0000256" key="1">
    <source>
        <dbReference type="ARBA" id="ARBA00001947"/>
    </source>
</evidence>
<dbReference type="Gene3D" id="3.30.479.10">
    <property type="entry name" value="6-pyruvoyl tetrahydropterin synthase/QueD"/>
    <property type="match status" value="1"/>
</dbReference>
<dbReference type="PANTHER" id="PTHR12589:SF7">
    <property type="entry name" value="6-PYRUVOYL TETRAHYDROBIOPTERIN SYNTHASE"/>
    <property type="match status" value="1"/>
</dbReference>
<gene>
    <name evidence="5" type="ORF">LCGC14_1943850</name>
</gene>
<keyword evidence="3" id="KW-0862">Zinc</keyword>
<evidence type="ECO:0008006" key="6">
    <source>
        <dbReference type="Google" id="ProtNLM"/>
    </source>
</evidence>
<dbReference type="GO" id="GO:0046872">
    <property type="term" value="F:metal ion binding"/>
    <property type="evidence" value="ECO:0007669"/>
    <property type="project" value="UniProtKB-KW"/>
</dbReference>
<comment type="caution">
    <text evidence="5">The sequence shown here is derived from an EMBL/GenBank/DDBJ whole genome shotgun (WGS) entry which is preliminary data.</text>
</comment>
<dbReference type="PANTHER" id="PTHR12589">
    <property type="entry name" value="PYRUVOYL TETRAHYDROBIOPTERIN SYNTHASE"/>
    <property type="match status" value="1"/>
</dbReference>
<comment type="cofactor">
    <cofactor evidence="1">
        <name>Zn(2+)</name>
        <dbReference type="ChEBI" id="CHEBI:29105"/>
    </cofactor>
</comment>
<organism evidence="5">
    <name type="scientific">marine sediment metagenome</name>
    <dbReference type="NCBI Taxonomy" id="412755"/>
    <lineage>
        <taxon>unclassified sequences</taxon>
        <taxon>metagenomes</taxon>
        <taxon>ecological metagenomes</taxon>
    </lineage>
</organism>
<evidence type="ECO:0000256" key="3">
    <source>
        <dbReference type="ARBA" id="ARBA00022833"/>
    </source>
</evidence>